<accession>A0A1M6YTR1</accession>
<proteinExistence type="predicted"/>
<dbReference type="Proteomes" id="UP000184260">
    <property type="component" value="Unassembled WGS sequence"/>
</dbReference>
<organism evidence="2 3">
    <name type="scientific">Flavobacterium xanthum</name>
    <dbReference type="NCBI Taxonomy" id="69322"/>
    <lineage>
        <taxon>Bacteria</taxon>
        <taxon>Pseudomonadati</taxon>
        <taxon>Bacteroidota</taxon>
        <taxon>Flavobacteriia</taxon>
        <taxon>Flavobacteriales</taxon>
        <taxon>Flavobacteriaceae</taxon>
        <taxon>Flavobacterium</taxon>
    </lineage>
</organism>
<reference evidence="3" key="1">
    <citation type="submission" date="2016-11" db="EMBL/GenBank/DDBJ databases">
        <authorList>
            <person name="Varghese N."/>
            <person name="Submissions S."/>
        </authorList>
    </citation>
    <scope>NUCLEOTIDE SEQUENCE [LARGE SCALE GENOMIC DNA]</scope>
    <source>
        <strain evidence="3">DSM 3661</strain>
    </source>
</reference>
<dbReference type="EMBL" id="FRBU01000004">
    <property type="protein sequence ID" value="SHL21442.1"/>
    <property type="molecule type" value="Genomic_DNA"/>
</dbReference>
<keyword evidence="1" id="KW-0472">Membrane</keyword>
<evidence type="ECO:0000313" key="2">
    <source>
        <dbReference type="EMBL" id="SHL21442.1"/>
    </source>
</evidence>
<dbReference type="RefSeq" id="WP_073351590.1">
    <property type="nucleotide sequence ID" value="NZ_FRBU01000004.1"/>
</dbReference>
<dbReference type="AlphaFoldDB" id="A0A1M6YTR1"/>
<dbReference type="OrthoDB" id="828109at2"/>
<protein>
    <submittedName>
        <fullName evidence="2">Uncharacterized protein</fullName>
    </submittedName>
</protein>
<evidence type="ECO:0000313" key="3">
    <source>
        <dbReference type="Proteomes" id="UP000184260"/>
    </source>
</evidence>
<name>A0A1M6YTR1_9FLAO</name>
<evidence type="ECO:0000256" key="1">
    <source>
        <dbReference type="SAM" id="Phobius"/>
    </source>
</evidence>
<sequence>MTETKSLFSFLYTALLSEKTKKTTEKFFISVAIISYLLHLLVIALVDLEIILVNDYSKLLSNPISAIYTPFSFILIYEVYLLVYYLPKSTTIYIGKQYEIITLIIIRRIFKDLTKLEINSSWFTVKTNVNFTLDIIATILLFFLIFVFYNLNRKNEINQSKIQKTLDVNKFIKLKNIFAIVLIPIFVVLSLYSLGHWIYESMLLPKKRTTFCVNLR</sequence>
<feature type="transmembrane region" description="Helical" evidence="1">
    <location>
        <begin position="177"/>
        <end position="199"/>
    </location>
</feature>
<keyword evidence="3" id="KW-1185">Reference proteome</keyword>
<feature type="transmembrane region" description="Helical" evidence="1">
    <location>
        <begin position="66"/>
        <end position="86"/>
    </location>
</feature>
<dbReference type="STRING" id="69322.SAMN05443669_10041"/>
<feature type="transmembrane region" description="Helical" evidence="1">
    <location>
        <begin position="130"/>
        <end position="151"/>
    </location>
</feature>
<keyword evidence="1" id="KW-0812">Transmembrane</keyword>
<keyword evidence="1" id="KW-1133">Transmembrane helix</keyword>
<feature type="transmembrane region" description="Helical" evidence="1">
    <location>
        <begin position="27"/>
        <end position="46"/>
    </location>
</feature>
<gene>
    <name evidence="2" type="ORF">SAMN05443669_10041</name>
</gene>